<dbReference type="Proteomes" id="UP000585474">
    <property type="component" value="Unassembled WGS sequence"/>
</dbReference>
<dbReference type="OrthoDB" id="10475362at2759"/>
<reference evidence="1 2" key="1">
    <citation type="submission" date="2019-07" db="EMBL/GenBank/DDBJ databases">
        <title>De Novo Assembly of kiwifruit Actinidia rufa.</title>
        <authorList>
            <person name="Sugita-Konishi S."/>
            <person name="Sato K."/>
            <person name="Mori E."/>
            <person name="Abe Y."/>
            <person name="Kisaki G."/>
            <person name="Hamano K."/>
            <person name="Suezawa K."/>
            <person name="Otani M."/>
            <person name="Fukuda T."/>
            <person name="Manabe T."/>
            <person name="Gomi K."/>
            <person name="Tabuchi M."/>
            <person name="Akimitsu K."/>
            <person name="Kataoka I."/>
        </authorList>
    </citation>
    <scope>NUCLEOTIDE SEQUENCE [LARGE SCALE GENOMIC DNA]</scope>
    <source>
        <strain evidence="2">cv. Fuchu</strain>
    </source>
</reference>
<sequence>MSSISRDELGVRCLLTFVCSQKFYNMKFLFPKALVVAVGHCRPVPLKKPPNGYLLGDCSAHHHEQLSVWAERVSLPFKATNSPIAGKQSVVLLPVLDIADFSPVRECFREA</sequence>
<evidence type="ECO:0000313" key="1">
    <source>
        <dbReference type="EMBL" id="GFZ03454.1"/>
    </source>
</evidence>
<gene>
    <name evidence="1" type="ORF">Acr_16g0000780</name>
</gene>
<comment type="caution">
    <text evidence="1">The sequence shown here is derived from an EMBL/GenBank/DDBJ whole genome shotgun (WGS) entry which is preliminary data.</text>
</comment>
<name>A0A7J0FY00_9ERIC</name>
<proteinExistence type="predicted"/>
<evidence type="ECO:0000313" key="2">
    <source>
        <dbReference type="Proteomes" id="UP000585474"/>
    </source>
</evidence>
<dbReference type="EMBL" id="BJWL01000016">
    <property type="protein sequence ID" value="GFZ03454.1"/>
    <property type="molecule type" value="Genomic_DNA"/>
</dbReference>
<accession>A0A7J0FY00</accession>
<dbReference type="AlphaFoldDB" id="A0A7J0FY00"/>
<keyword evidence="2" id="KW-1185">Reference proteome</keyword>
<protein>
    <submittedName>
        <fullName evidence="1">Uncharacterized protein</fullName>
    </submittedName>
</protein>
<organism evidence="1 2">
    <name type="scientific">Actinidia rufa</name>
    <dbReference type="NCBI Taxonomy" id="165716"/>
    <lineage>
        <taxon>Eukaryota</taxon>
        <taxon>Viridiplantae</taxon>
        <taxon>Streptophyta</taxon>
        <taxon>Embryophyta</taxon>
        <taxon>Tracheophyta</taxon>
        <taxon>Spermatophyta</taxon>
        <taxon>Magnoliopsida</taxon>
        <taxon>eudicotyledons</taxon>
        <taxon>Gunneridae</taxon>
        <taxon>Pentapetalae</taxon>
        <taxon>asterids</taxon>
        <taxon>Ericales</taxon>
        <taxon>Actinidiaceae</taxon>
        <taxon>Actinidia</taxon>
    </lineage>
</organism>